<evidence type="ECO:0000259" key="7">
    <source>
        <dbReference type="PROSITE" id="PS50850"/>
    </source>
</evidence>
<evidence type="ECO:0000313" key="8">
    <source>
        <dbReference type="EMBL" id="EGG30648.1"/>
    </source>
</evidence>
<keyword evidence="5 6" id="KW-0472">Membrane</keyword>
<dbReference type="InterPro" id="IPR036259">
    <property type="entry name" value="MFS_trans_sf"/>
</dbReference>
<dbReference type="PANTHER" id="PTHR23505:SF79">
    <property type="entry name" value="PROTEIN SPINSTER"/>
    <property type="match status" value="1"/>
</dbReference>
<feature type="transmembrane region" description="Helical" evidence="6">
    <location>
        <begin position="47"/>
        <end position="66"/>
    </location>
</feature>
<comment type="caution">
    <text evidence="8">The sequence shown here is derived from an EMBL/GenBank/DDBJ whole genome shotgun (WGS) entry which is preliminary data.</text>
</comment>
<dbReference type="EMBL" id="AEIG01000011">
    <property type="protein sequence ID" value="EGG30648.1"/>
    <property type="molecule type" value="Genomic_DNA"/>
</dbReference>
<feature type="domain" description="Major facilitator superfamily (MFS) profile" evidence="7">
    <location>
        <begin position="1"/>
        <end position="398"/>
    </location>
</feature>
<dbReference type="SUPFAM" id="SSF103473">
    <property type="entry name" value="MFS general substrate transporter"/>
    <property type="match status" value="1"/>
</dbReference>
<feature type="transmembrane region" description="Helical" evidence="6">
    <location>
        <begin position="242"/>
        <end position="262"/>
    </location>
</feature>
<feature type="transmembrane region" description="Helical" evidence="6">
    <location>
        <begin position="203"/>
        <end position="222"/>
    </location>
</feature>
<feature type="transmembrane region" description="Helical" evidence="6">
    <location>
        <begin position="146"/>
        <end position="167"/>
    </location>
</feature>
<dbReference type="InterPro" id="IPR044770">
    <property type="entry name" value="MFS_spinster-like"/>
</dbReference>
<proteinExistence type="predicted"/>
<evidence type="ECO:0000256" key="1">
    <source>
        <dbReference type="ARBA" id="ARBA00004141"/>
    </source>
</evidence>
<keyword evidence="3 6" id="KW-0812">Transmembrane</keyword>
<evidence type="ECO:0000256" key="4">
    <source>
        <dbReference type="ARBA" id="ARBA00022989"/>
    </source>
</evidence>
<evidence type="ECO:0000256" key="3">
    <source>
        <dbReference type="ARBA" id="ARBA00022692"/>
    </source>
</evidence>
<accession>F3KZG1</accession>
<evidence type="ECO:0000313" key="9">
    <source>
        <dbReference type="Proteomes" id="UP000005615"/>
    </source>
</evidence>
<protein>
    <submittedName>
        <fullName evidence="8">Major facilitator family transporter</fullName>
    </submittedName>
</protein>
<reference evidence="8 9" key="1">
    <citation type="journal article" date="2011" name="J. Bacteriol.">
        <title>Genome sequence of strain IMCC3088, a proteorhodopsin-containing marine bacterium belonging to the OM60/NOR5 clade.</title>
        <authorList>
            <person name="Jang Y."/>
            <person name="Oh H.M."/>
            <person name="Kang I."/>
            <person name="Lee K."/>
            <person name="Yang S.J."/>
            <person name="Cho J.C."/>
        </authorList>
    </citation>
    <scope>NUCLEOTIDE SEQUENCE [LARGE SCALE GENOMIC DNA]</scope>
    <source>
        <strain evidence="8 9">IMCC3088</strain>
    </source>
</reference>
<feature type="transmembrane region" description="Helical" evidence="6">
    <location>
        <begin position="338"/>
        <end position="361"/>
    </location>
</feature>
<feature type="transmembrane region" description="Helical" evidence="6">
    <location>
        <begin position="373"/>
        <end position="394"/>
    </location>
</feature>
<dbReference type="STRING" id="2518989.IMCC3088_272"/>
<feature type="transmembrane region" description="Helical" evidence="6">
    <location>
        <begin position="111"/>
        <end position="131"/>
    </location>
</feature>
<dbReference type="Proteomes" id="UP000005615">
    <property type="component" value="Unassembled WGS sequence"/>
</dbReference>
<keyword evidence="4 6" id="KW-1133">Transmembrane helix</keyword>
<evidence type="ECO:0000256" key="2">
    <source>
        <dbReference type="ARBA" id="ARBA00022448"/>
    </source>
</evidence>
<dbReference type="AlphaFoldDB" id="F3KZG1"/>
<dbReference type="GO" id="GO:0016020">
    <property type="term" value="C:membrane"/>
    <property type="evidence" value="ECO:0007669"/>
    <property type="project" value="UniProtKB-SubCell"/>
</dbReference>
<dbReference type="PROSITE" id="PS50850">
    <property type="entry name" value="MFS"/>
    <property type="match status" value="1"/>
</dbReference>
<comment type="subcellular location">
    <subcellularLocation>
        <location evidence="1">Membrane</location>
        <topology evidence="1">Multi-pass membrane protein</topology>
    </subcellularLocation>
</comment>
<keyword evidence="9" id="KW-1185">Reference proteome</keyword>
<dbReference type="InterPro" id="IPR020846">
    <property type="entry name" value="MFS_dom"/>
</dbReference>
<dbReference type="PANTHER" id="PTHR23505">
    <property type="entry name" value="SPINSTER"/>
    <property type="match status" value="1"/>
</dbReference>
<evidence type="ECO:0000256" key="6">
    <source>
        <dbReference type="SAM" id="Phobius"/>
    </source>
</evidence>
<dbReference type="InterPro" id="IPR011701">
    <property type="entry name" value="MFS"/>
</dbReference>
<dbReference type="Gene3D" id="1.20.1250.20">
    <property type="entry name" value="MFS general substrate transporter like domains"/>
    <property type="match status" value="1"/>
</dbReference>
<evidence type="ECO:0000256" key="5">
    <source>
        <dbReference type="ARBA" id="ARBA00023136"/>
    </source>
</evidence>
<name>F3KZG1_9GAMM</name>
<feature type="transmembrane region" description="Helical" evidence="6">
    <location>
        <begin position="274"/>
        <end position="296"/>
    </location>
</feature>
<gene>
    <name evidence="8" type="ORF">IMCC3088_272</name>
</gene>
<feature type="transmembrane region" description="Helical" evidence="6">
    <location>
        <begin position="302"/>
        <end position="326"/>
    </location>
</feature>
<dbReference type="eggNOG" id="COG2271">
    <property type="taxonomic scope" value="Bacteria"/>
</dbReference>
<dbReference type="GO" id="GO:0022857">
    <property type="term" value="F:transmembrane transporter activity"/>
    <property type="evidence" value="ECO:0007669"/>
    <property type="project" value="InterPro"/>
</dbReference>
<sequence length="414" mass="44610">MVEPIKRDLVLTDTQFSLLQGIAFALFYTFVGLFMGRLADTKNRKKIIMAGLAAWSFMTACCGLAKGFFGLFAARVGVGVGEAALSPSAYSMIGDYFPKESLGRAMSTYTVGVYLGSGLAFLIGGGLIAAMPDMVQLPLLGELKSWQLTFIVLGLAGIPMFLLLLTVREPKRGRFSGQPENSTAANDTSIAGALSYFRQHKSFYLAHFIGMSMLTMVGYAYHSWVPAYFIRFWNWEVADIGVTYGLINILAAPAGVLTGGFLGDFFAKRQVSDAFVRSAIVGSYCLFVPAVLATSPMSPSPIFSLVALCFLHFFASFHGGMAIAALHTGTPIEIRAQATAYYLFVINLIGLGLGPLLVALITDNIFQNDAQVGSSLMILGGIAVPMSIIILTKLSSVYSQRIRDGVPAYHVENH</sequence>
<keyword evidence="2" id="KW-0813">Transport</keyword>
<feature type="transmembrane region" description="Helical" evidence="6">
    <location>
        <begin position="16"/>
        <end position="35"/>
    </location>
</feature>
<dbReference type="Pfam" id="PF07690">
    <property type="entry name" value="MFS_1"/>
    <property type="match status" value="1"/>
</dbReference>
<organism evidence="8 9">
    <name type="scientific">Aequoribacter fuscus</name>
    <dbReference type="NCBI Taxonomy" id="2518989"/>
    <lineage>
        <taxon>Bacteria</taxon>
        <taxon>Pseudomonadati</taxon>
        <taxon>Pseudomonadota</taxon>
        <taxon>Gammaproteobacteria</taxon>
        <taxon>Cellvibrionales</taxon>
        <taxon>Halieaceae</taxon>
        <taxon>Aequoribacter</taxon>
    </lineage>
</organism>